<name>A0AAV0XBW0_9HEMI</name>
<proteinExistence type="predicted"/>
<evidence type="ECO:0000256" key="5">
    <source>
        <dbReference type="SAM" id="Phobius"/>
    </source>
</evidence>
<feature type="transmembrane region" description="Helical" evidence="5">
    <location>
        <begin position="75"/>
        <end position="93"/>
    </location>
</feature>
<evidence type="ECO:0000256" key="3">
    <source>
        <dbReference type="ARBA" id="ARBA00022989"/>
    </source>
</evidence>
<dbReference type="GO" id="GO:0008521">
    <property type="term" value="F:acetyl-CoA transmembrane transporter activity"/>
    <property type="evidence" value="ECO:0007669"/>
    <property type="project" value="InterPro"/>
</dbReference>
<comment type="subcellular location">
    <subcellularLocation>
        <location evidence="1">Membrane</location>
        <topology evidence="1">Multi-pass membrane protein</topology>
    </subcellularLocation>
</comment>
<keyword evidence="3 5" id="KW-1133">Transmembrane helix</keyword>
<dbReference type="InterPro" id="IPR036259">
    <property type="entry name" value="MFS_trans_sf"/>
</dbReference>
<dbReference type="Proteomes" id="UP001160148">
    <property type="component" value="Unassembled WGS sequence"/>
</dbReference>
<accession>A0AAV0XBW0</accession>
<dbReference type="PANTHER" id="PTHR12778:SF9">
    <property type="entry name" value="ACETYL-COENZYME A TRANSPORTER 1"/>
    <property type="match status" value="1"/>
</dbReference>
<evidence type="ECO:0000256" key="4">
    <source>
        <dbReference type="ARBA" id="ARBA00023136"/>
    </source>
</evidence>
<feature type="transmembrane region" description="Helical" evidence="5">
    <location>
        <begin position="33"/>
        <end position="55"/>
    </location>
</feature>
<feature type="transmembrane region" description="Helical" evidence="5">
    <location>
        <begin position="169"/>
        <end position="192"/>
    </location>
</feature>
<feature type="transmembrane region" description="Helical" evidence="5">
    <location>
        <begin position="471"/>
        <end position="489"/>
    </location>
</feature>
<dbReference type="InterPro" id="IPR024371">
    <property type="entry name" value="AcetylCoA_trans_1-like"/>
</dbReference>
<evidence type="ECO:0000313" key="7">
    <source>
        <dbReference type="Proteomes" id="UP001160148"/>
    </source>
</evidence>
<keyword evidence="7" id="KW-1185">Reference proteome</keyword>
<feature type="transmembrane region" description="Helical" evidence="5">
    <location>
        <begin position="332"/>
        <end position="353"/>
    </location>
</feature>
<evidence type="ECO:0000313" key="6">
    <source>
        <dbReference type="EMBL" id="CAI6365141.1"/>
    </source>
</evidence>
<feature type="transmembrane region" description="Helical" evidence="5">
    <location>
        <begin position="256"/>
        <end position="281"/>
    </location>
</feature>
<reference evidence="6 7" key="1">
    <citation type="submission" date="2023-01" db="EMBL/GenBank/DDBJ databases">
        <authorList>
            <person name="Whitehead M."/>
        </authorList>
    </citation>
    <scope>NUCLEOTIDE SEQUENCE [LARGE SCALE GENOMIC DNA]</scope>
</reference>
<feature type="transmembrane region" description="Helical" evidence="5">
    <location>
        <begin position="368"/>
        <end position="387"/>
    </location>
</feature>
<feature type="transmembrane region" description="Helical" evidence="5">
    <location>
        <begin position="102"/>
        <end position="119"/>
    </location>
</feature>
<dbReference type="SUPFAM" id="SSF103473">
    <property type="entry name" value="MFS general substrate transporter"/>
    <property type="match status" value="1"/>
</dbReference>
<feature type="transmembrane region" description="Helical" evidence="5">
    <location>
        <begin position="212"/>
        <end position="235"/>
    </location>
</feature>
<dbReference type="AlphaFoldDB" id="A0AAV0XBW0"/>
<evidence type="ECO:0000256" key="1">
    <source>
        <dbReference type="ARBA" id="ARBA00004141"/>
    </source>
</evidence>
<organism evidence="6 7">
    <name type="scientific">Macrosiphum euphorbiae</name>
    <name type="common">potato aphid</name>
    <dbReference type="NCBI Taxonomy" id="13131"/>
    <lineage>
        <taxon>Eukaryota</taxon>
        <taxon>Metazoa</taxon>
        <taxon>Ecdysozoa</taxon>
        <taxon>Arthropoda</taxon>
        <taxon>Hexapoda</taxon>
        <taxon>Insecta</taxon>
        <taxon>Pterygota</taxon>
        <taxon>Neoptera</taxon>
        <taxon>Paraneoptera</taxon>
        <taxon>Hemiptera</taxon>
        <taxon>Sternorrhyncha</taxon>
        <taxon>Aphidomorpha</taxon>
        <taxon>Aphidoidea</taxon>
        <taxon>Aphididae</taxon>
        <taxon>Macrosiphini</taxon>
        <taxon>Macrosiphum</taxon>
    </lineage>
</organism>
<dbReference type="EMBL" id="CARXXK010000004">
    <property type="protein sequence ID" value="CAI6365141.1"/>
    <property type="molecule type" value="Genomic_DNA"/>
</dbReference>
<feature type="transmembrane region" description="Helical" evidence="5">
    <location>
        <begin position="301"/>
        <end position="320"/>
    </location>
</feature>
<dbReference type="InterPro" id="IPR004752">
    <property type="entry name" value="AmpG_permease/AT-1"/>
</dbReference>
<keyword evidence="4 5" id="KW-0472">Membrane</keyword>
<feature type="transmembrane region" description="Helical" evidence="5">
    <location>
        <begin position="131"/>
        <end position="148"/>
    </location>
</feature>
<protein>
    <recommendedName>
        <fullName evidence="8">Acetyl-coenzyme A transporter 1</fullName>
    </recommendedName>
</protein>
<dbReference type="GO" id="GO:0035348">
    <property type="term" value="P:acetyl-CoA transmembrane transport"/>
    <property type="evidence" value="ECO:0007669"/>
    <property type="project" value="InterPro"/>
</dbReference>
<dbReference type="Gene3D" id="1.20.1250.20">
    <property type="entry name" value="MFS general substrate transporter like domains"/>
    <property type="match status" value="1"/>
</dbReference>
<dbReference type="PANTHER" id="PTHR12778">
    <property type="entry name" value="SOLUTE CARRIER FAMILY 33 ACETYL-COA TRANSPORTER -RELATED"/>
    <property type="match status" value="1"/>
</dbReference>
<comment type="caution">
    <text evidence="6">The sequence shown here is derived from an EMBL/GenBank/DDBJ whole genome shotgun (WGS) entry which is preliminary data.</text>
</comment>
<dbReference type="Pfam" id="PF13000">
    <property type="entry name" value="Acatn"/>
    <property type="match status" value="1"/>
</dbReference>
<evidence type="ECO:0000256" key="2">
    <source>
        <dbReference type="ARBA" id="ARBA00022692"/>
    </source>
</evidence>
<sequence>MIDTPTSRHEIEKPANDDSTWHKPNLKGDWCNLFLLTLLYTMQGISFGLSVGLPIIFQSKNIVTYDDQGSMSYVLWPYAIRLLWAPIVDSFYVRRIGRRKSWFIPLQYLIGSLLLYFAYNTDEWLPESGKPNLKMIVCLLFVINLLNTMQDIAVDSWALTMLKKNNVSYASTCNSIGISIGTFIGSVCPSLLSSEQFCNRYLRLTPGTGGIISIKNIIFIWGVVFLSITTLVTIFKKEKDTRLDDVKNNIFQNYKLIWSLLKHSSMRVFVIALLTSTIGYSTMDMLTNLKLIDAGVSKDDIMLMNTAMSVLRIFIPLPLAKYTSGSPKPLSLYLKCTPIRLLWSVPYVLLIYYTPFIIKHDGVVNVPIYYYLILGFIFTINELLTNIMNITHTSFFIKISDPRFGGTYLTLLNTARSISWVILNTVVLKMVDILTFNKCSNDDHGSCSTTDLQNICNTKQGHNCVTILDGYYIEAAICMVIGFVWYAIFKSHYKILQSKNHSHWIVDVKRPTSVSRSHVSSA</sequence>
<keyword evidence="2 5" id="KW-0812">Transmembrane</keyword>
<gene>
    <name evidence="6" type="ORF">MEUPH1_LOCUS19886</name>
</gene>
<dbReference type="GO" id="GO:0016020">
    <property type="term" value="C:membrane"/>
    <property type="evidence" value="ECO:0007669"/>
    <property type="project" value="UniProtKB-SubCell"/>
</dbReference>
<evidence type="ECO:0008006" key="8">
    <source>
        <dbReference type="Google" id="ProtNLM"/>
    </source>
</evidence>